<organism evidence="11">
    <name type="scientific">Hellea balneolensis</name>
    <dbReference type="NCBI Taxonomy" id="287478"/>
    <lineage>
        <taxon>Bacteria</taxon>
        <taxon>Pseudomonadati</taxon>
        <taxon>Pseudomonadota</taxon>
        <taxon>Alphaproteobacteria</taxon>
        <taxon>Maricaulales</taxon>
        <taxon>Robiginitomaculaceae</taxon>
        <taxon>Hellea</taxon>
    </lineage>
</organism>
<dbReference type="InterPro" id="IPR014048">
    <property type="entry name" value="MethylDNA_cys_MeTrfase_DNA-bd"/>
</dbReference>
<accession>A0A7C3C9E2</accession>
<keyword evidence="5" id="KW-0808">Transferase</keyword>
<dbReference type="EC" id="2.1.1.63" evidence="3"/>
<dbReference type="SUPFAM" id="SSF46767">
    <property type="entry name" value="Methylated DNA-protein cysteine methyltransferase, C-terminal domain"/>
    <property type="match status" value="1"/>
</dbReference>
<dbReference type="InterPro" id="IPR036631">
    <property type="entry name" value="MGMT_N_sf"/>
</dbReference>
<sequence length="159" mass="17328">MDSPVGPLMLAGCDQALRLVNFPKGSQARKPHISWREDKSRFSTEIAELDAYFKGDLQEFTMPIILEGSPFQTSVWAALRTVEYGALASYGEIAKKLGKPGAARAVGGANNANPVPIIVPCHRIIGANKSLTGFGGGIKTKKYLLDHEARYAHFEDRLL</sequence>
<gene>
    <name evidence="11" type="ORF">ENJ46_03500</name>
</gene>
<comment type="catalytic activity">
    <reaction evidence="1">
        <text>a 4-O-methyl-thymidine in DNA + L-cysteinyl-[protein] = a thymidine in DNA + S-methyl-L-cysteinyl-[protein]</text>
        <dbReference type="Rhea" id="RHEA:53428"/>
        <dbReference type="Rhea" id="RHEA-COMP:10131"/>
        <dbReference type="Rhea" id="RHEA-COMP:10132"/>
        <dbReference type="Rhea" id="RHEA-COMP:13555"/>
        <dbReference type="Rhea" id="RHEA-COMP:13556"/>
        <dbReference type="ChEBI" id="CHEBI:29950"/>
        <dbReference type="ChEBI" id="CHEBI:82612"/>
        <dbReference type="ChEBI" id="CHEBI:137386"/>
        <dbReference type="ChEBI" id="CHEBI:137387"/>
        <dbReference type="EC" id="2.1.1.63"/>
    </reaction>
</comment>
<reference evidence="11" key="1">
    <citation type="journal article" date="2020" name="mSystems">
        <title>Genome- and Community-Level Interaction Insights into Carbon Utilization and Element Cycling Functions of Hydrothermarchaeota in Hydrothermal Sediment.</title>
        <authorList>
            <person name="Zhou Z."/>
            <person name="Liu Y."/>
            <person name="Xu W."/>
            <person name="Pan J."/>
            <person name="Luo Z.H."/>
            <person name="Li M."/>
        </authorList>
    </citation>
    <scope>NUCLEOTIDE SEQUENCE [LARGE SCALE GENOMIC DNA]</scope>
    <source>
        <strain evidence="11">HyVt-489</strain>
    </source>
</reference>
<evidence type="ECO:0000259" key="10">
    <source>
        <dbReference type="Pfam" id="PF02870"/>
    </source>
</evidence>
<comment type="caution">
    <text evidence="11">The sequence shown here is derived from an EMBL/GenBank/DDBJ whole genome shotgun (WGS) entry which is preliminary data.</text>
</comment>
<dbReference type="Proteomes" id="UP000886042">
    <property type="component" value="Unassembled WGS sequence"/>
</dbReference>
<dbReference type="CDD" id="cd06445">
    <property type="entry name" value="ATase"/>
    <property type="match status" value="1"/>
</dbReference>
<dbReference type="InterPro" id="IPR036388">
    <property type="entry name" value="WH-like_DNA-bd_sf"/>
</dbReference>
<keyword evidence="6" id="KW-0227">DNA damage</keyword>
<dbReference type="PANTHER" id="PTHR10815:SF5">
    <property type="entry name" value="METHYLATED-DNA--PROTEIN-CYSTEINE METHYLTRANSFERASE"/>
    <property type="match status" value="1"/>
</dbReference>
<dbReference type="Pfam" id="PF02870">
    <property type="entry name" value="Methyltransf_1N"/>
    <property type="match status" value="1"/>
</dbReference>
<dbReference type="SUPFAM" id="SSF53155">
    <property type="entry name" value="Methylated DNA-protein cysteine methyltransferase domain"/>
    <property type="match status" value="1"/>
</dbReference>
<dbReference type="InterPro" id="IPR008332">
    <property type="entry name" value="MethylG_MeTrfase_N"/>
</dbReference>
<dbReference type="InterPro" id="IPR036217">
    <property type="entry name" value="MethylDNA_cys_MeTrfase_DNAb"/>
</dbReference>
<evidence type="ECO:0000259" key="9">
    <source>
        <dbReference type="Pfam" id="PF01035"/>
    </source>
</evidence>
<dbReference type="PROSITE" id="PS00374">
    <property type="entry name" value="MGMT"/>
    <property type="match status" value="1"/>
</dbReference>
<evidence type="ECO:0000256" key="6">
    <source>
        <dbReference type="ARBA" id="ARBA00022763"/>
    </source>
</evidence>
<evidence type="ECO:0000256" key="3">
    <source>
        <dbReference type="ARBA" id="ARBA00011918"/>
    </source>
</evidence>
<dbReference type="GO" id="GO:0032259">
    <property type="term" value="P:methylation"/>
    <property type="evidence" value="ECO:0007669"/>
    <property type="project" value="UniProtKB-KW"/>
</dbReference>
<dbReference type="FunFam" id="1.10.10.10:FF:000214">
    <property type="entry name" value="Methylated-DNA--protein-cysteine methyltransferase"/>
    <property type="match status" value="1"/>
</dbReference>
<evidence type="ECO:0000256" key="7">
    <source>
        <dbReference type="ARBA" id="ARBA00023204"/>
    </source>
</evidence>
<evidence type="ECO:0000313" key="11">
    <source>
        <dbReference type="EMBL" id="HFB54966.1"/>
    </source>
</evidence>
<comment type="similarity">
    <text evidence="2">Belongs to the MGMT family.</text>
</comment>
<dbReference type="Pfam" id="PF01035">
    <property type="entry name" value="DNA_binding_1"/>
    <property type="match status" value="1"/>
</dbReference>
<dbReference type="NCBIfam" id="TIGR00589">
    <property type="entry name" value="ogt"/>
    <property type="match status" value="1"/>
</dbReference>
<evidence type="ECO:0000256" key="4">
    <source>
        <dbReference type="ARBA" id="ARBA00022603"/>
    </source>
</evidence>
<dbReference type="Gene3D" id="3.30.160.70">
    <property type="entry name" value="Methylated DNA-protein cysteine methyltransferase domain"/>
    <property type="match status" value="1"/>
</dbReference>
<evidence type="ECO:0000256" key="2">
    <source>
        <dbReference type="ARBA" id="ARBA00008711"/>
    </source>
</evidence>
<evidence type="ECO:0000256" key="5">
    <source>
        <dbReference type="ARBA" id="ARBA00022679"/>
    </source>
</evidence>
<protein>
    <recommendedName>
        <fullName evidence="3">methylated-DNA--[protein]-cysteine S-methyltransferase</fullName>
        <ecNumber evidence="3">2.1.1.63</ecNumber>
    </recommendedName>
</protein>
<name>A0A7C3C9E2_9PROT</name>
<dbReference type="GO" id="GO:0003908">
    <property type="term" value="F:methylated-DNA-[protein]-cysteine S-methyltransferase activity"/>
    <property type="evidence" value="ECO:0007669"/>
    <property type="project" value="UniProtKB-EC"/>
</dbReference>
<dbReference type="EMBL" id="DRMN01000230">
    <property type="protein sequence ID" value="HFB54966.1"/>
    <property type="molecule type" value="Genomic_DNA"/>
</dbReference>
<keyword evidence="4" id="KW-0489">Methyltransferase</keyword>
<evidence type="ECO:0000256" key="1">
    <source>
        <dbReference type="ARBA" id="ARBA00001286"/>
    </source>
</evidence>
<comment type="catalytic activity">
    <reaction evidence="8">
        <text>a 6-O-methyl-2'-deoxyguanosine in DNA + L-cysteinyl-[protein] = S-methyl-L-cysteinyl-[protein] + a 2'-deoxyguanosine in DNA</text>
        <dbReference type="Rhea" id="RHEA:24000"/>
        <dbReference type="Rhea" id="RHEA-COMP:10131"/>
        <dbReference type="Rhea" id="RHEA-COMP:10132"/>
        <dbReference type="Rhea" id="RHEA-COMP:11367"/>
        <dbReference type="Rhea" id="RHEA-COMP:11368"/>
        <dbReference type="ChEBI" id="CHEBI:29950"/>
        <dbReference type="ChEBI" id="CHEBI:82612"/>
        <dbReference type="ChEBI" id="CHEBI:85445"/>
        <dbReference type="ChEBI" id="CHEBI:85448"/>
        <dbReference type="EC" id="2.1.1.63"/>
    </reaction>
</comment>
<dbReference type="AlphaFoldDB" id="A0A7C3C9E2"/>
<dbReference type="Gene3D" id="1.10.10.10">
    <property type="entry name" value="Winged helix-like DNA-binding domain superfamily/Winged helix DNA-binding domain"/>
    <property type="match status" value="1"/>
</dbReference>
<evidence type="ECO:0000256" key="8">
    <source>
        <dbReference type="ARBA" id="ARBA00049348"/>
    </source>
</evidence>
<dbReference type="GO" id="GO:0006281">
    <property type="term" value="P:DNA repair"/>
    <property type="evidence" value="ECO:0007669"/>
    <property type="project" value="UniProtKB-KW"/>
</dbReference>
<feature type="domain" description="Methylguanine DNA methyltransferase ribonuclease-like" evidence="10">
    <location>
        <begin position="1"/>
        <end position="64"/>
    </location>
</feature>
<feature type="domain" description="Methylated-DNA-[protein]-cysteine S-methyltransferase DNA binding" evidence="9">
    <location>
        <begin position="70"/>
        <end position="149"/>
    </location>
</feature>
<dbReference type="InterPro" id="IPR001497">
    <property type="entry name" value="MethylDNA_cys_MeTrfase_AS"/>
</dbReference>
<dbReference type="PANTHER" id="PTHR10815">
    <property type="entry name" value="METHYLATED-DNA--PROTEIN-CYSTEINE METHYLTRANSFERASE"/>
    <property type="match status" value="1"/>
</dbReference>
<proteinExistence type="inferred from homology"/>
<keyword evidence="7" id="KW-0234">DNA repair</keyword>